<organism evidence="1 2">
    <name type="scientific">Roseomonas nitratireducens</name>
    <dbReference type="NCBI Taxonomy" id="2820810"/>
    <lineage>
        <taxon>Bacteria</taxon>
        <taxon>Pseudomonadati</taxon>
        <taxon>Pseudomonadota</taxon>
        <taxon>Alphaproteobacteria</taxon>
        <taxon>Acetobacterales</taxon>
        <taxon>Roseomonadaceae</taxon>
        <taxon>Roseomonas</taxon>
    </lineage>
</organism>
<comment type="caution">
    <text evidence="1">The sequence shown here is derived from an EMBL/GenBank/DDBJ whole genome shotgun (WGS) entry which is preliminary data.</text>
</comment>
<dbReference type="Proteomes" id="UP000680815">
    <property type="component" value="Unassembled WGS sequence"/>
</dbReference>
<accession>A0ABS4B1I5</accession>
<evidence type="ECO:0000313" key="1">
    <source>
        <dbReference type="EMBL" id="MBP0466933.1"/>
    </source>
</evidence>
<protein>
    <submittedName>
        <fullName evidence="1">Uncharacterized protein</fullName>
    </submittedName>
</protein>
<sequence length="83" mass="9359">MNHGLVEMTYGSRTARISSDIWPPAWNIDALDPEVARGIVNWFRATDESPRQVVTPIEIVLQMVLSYLNIDTALHRAPAQERG</sequence>
<name>A0ABS4B1I5_9PROT</name>
<reference evidence="1 2" key="1">
    <citation type="submission" date="2021-03" db="EMBL/GenBank/DDBJ databases">
        <authorList>
            <person name="So Y."/>
        </authorList>
    </citation>
    <scope>NUCLEOTIDE SEQUENCE [LARGE SCALE GENOMIC DNA]</scope>
    <source>
        <strain evidence="1 2">PWR1</strain>
    </source>
</reference>
<gene>
    <name evidence="1" type="ORF">J5Y09_23600</name>
</gene>
<keyword evidence="2" id="KW-1185">Reference proteome</keyword>
<proteinExistence type="predicted"/>
<dbReference type="RefSeq" id="WP_209354306.1">
    <property type="nucleotide sequence ID" value="NZ_JAGIYZ010000044.1"/>
</dbReference>
<dbReference type="EMBL" id="JAGIYZ010000044">
    <property type="protein sequence ID" value="MBP0466933.1"/>
    <property type="molecule type" value="Genomic_DNA"/>
</dbReference>
<evidence type="ECO:0000313" key="2">
    <source>
        <dbReference type="Proteomes" id="UP000680815"/>
    </source>
</evidence>